<dbReference type="InParanoid" id="F2U2X7"/>
<evidence type="ECO:0008006" key="4">
    <source>
        <dbReference type="Google" id="ProtNLM"/>
    </source>
</evidence>
<dbReference type="GeneID" id="16076742"/>
<dbReference type="InterPro" id="IPR026698">
    <property type="entry name" value="UPF_C3orf38"/>
</dbReference>
<dbReference type="PANTHER" id="PTHR21084:SF1">
    <property type="entry name" value="DENSE INCISORS"/>
    <property type="match status" value="1"/>
</dbReference>
<protein>
    <recommendedName>
        <fullName evidence="4">NTF2 domain-containing protein</fullName>
    </recommendedName>
</protein>
<gene>
    <name evidence="2" type="ORF">PTSG_02655</name>
</gene>
<feature type="compositionally biased region" description="Basic residues" evidence="1">
    <location>
        <begin position="8"/>
        <end position="25"/>
    </location>
</feature>
<name>F2U2X7_SALR5</name>
<sequence length="183" mass="20498">MAMEQQHHQHHQHHQSPPHQPHHHQPQQQPGTALAVPSQDTEVVAYEQDPNNLALMFCEVFFGMFDPPSFTTDLFFDDCELNLHVAPAGQIEQHQGSASVVHRLTKLPQQDNVLFRPGDGGIRGMLEPHGLLAVEVHGTVHSPGAVIGHFRQACLLAQDPFLQDTWRVRNINIECQLFPSLNG</sequence>
<dbReference type="AlphaFoldDB" id="F2U2X7"/>
<evidence type="ECO:0000256" key="1">
    <source>
        <dbReference type="SAM" id="MobiDB-lite"/>
    </source>
</evidence>
<proteinExistence type="predicted"/>
<evidence type="ECO:0000313" key="3">
    <source>
        <dbReference type="Proteomes" id="UP000007799"/>
    </source>
</evidence>
<dbReference type="PANTHER" id="PTHR21084">
    <property type="entry name" value="DENSE INCISORS"/>
    <property type="match status" value="1"/>
</dbReference>
<dbReference type="OrthoDB" id="6407068at2759"/>
<dbReference type="EMBL" id="GL832960">
    <property type="protein sequence ID" value="EGD81971.1"/>
    <property type="molecule type" value="Genomic_DNA"/>
</dbReference>
<organism evidence="3">
    <name type="scientific">Salpingoeca rosetta (strain ATCC 50818 / BSB-021)</name>
    <dbReference type="NCBI Taxonomy" id="946362"/>
    <lineage>
        <taxon>Eukaryota</taxon>
        <taxon>Choanoflagellata</taxon>
        <taxon>Craspedida</taxon>
        <taxon>Salpingoecidae</taxon>
        <taxon>Salpingoeca</taxon>
    </lineage>
</organism>
<evidence type="ECO:0000313" key="2">
    <source>
        <dbReference type="EMBL" id="EGD81971.1"/>
    </source>
</evidence>
<dbReference type="Proteomes" id="UP000007799">
    <property type="component" value="Unassembled WGS sequence"/>
</dbReference>
<accession>F2U2X7</accession>
<dbReference type="RefSeq" id="XP_004996154.1">
    <property type="nucleotide sequence ID" value="XM_004996097.1"/>
</dbReference>
<reference evidence="2" key="1">
    <citation type="submission" date="2009-08" db="EMBL/GenBank/DDBJ databases">
        <title>Annotation of Salpingoeca rosetta.</title>
        <authorList>
            <consortium name="The Broad Institute Genome Sequencing Platform"/>
            <person name="Russ C."/>
            <person name="Cuomo C."/>
            <person name="Burger G."/>
            <person name="Gray M.W."/>
            <person name="Holland P.W.H."/>
            <person name="King N."/>
            <person name="Lang F.B.F."/>
            <person name="Roger A.J."/>
            <person name="Ruiz-Trillo I."/>
            <person name="Young S.K."/>
            <person name="Zeng Q."/>
            <person name="Gargeya S."/>
            <person name="Alvarado L."/>
            <person name="Berlin A."/>
            <person name="Chapman S.B."/>
            <person name="Chen Z."/>
            <person name="Freedman E."/>
            <person name="Gellesch M."/>
            <person name="Goldberg J."/>
            <person name="Griggs A."/>
            <person name="Gujja S."/>
            <person name="Heilman E."/>
            <person name="Heiman D."/>
            <person name="Howarth C."/>
            <person name="Mehta T."/>
            <person name="Neiman D."/>
            <person name="Pearson M."/>
            <person name="Roberts A."/>
            <person name="Saif S."/>
            <person name="Shea T."/>
            <person name="Shenoy N."/>
            <person name="Sisk P."/>
            <person name="Stolte C."/>
            <person name="Sykes S."/>
            <person name="White J."/>
            <person name="Yandava C."/>
            <person name="Haas B."/>
            <person name="Nusbaum C."/>
            <person name="Birren B."/>
        </authorList>
    </citation>
    <scope>NUCLEOTIDE SEQUENCE [LARGE SCALE GENOMIC DNA]</scope>
    <source>
        <strain evidence="2">ATCC 50818</strain>
    </source>
</reference>
<dbReference type="InterPro" id="IPR032710">
    <property type="entry name" value="NTF2-like_dom_sf"/>
</dbReference>
<dbReference type="Pfam" id="PF15008">
    <property type="entry name" value="DUF4518"/>
    <property type="match status" value="1"/>
</dbReference>
<dbReference type="KEGG" id="sre:PTSG_02655"/>
<dbReference type="SUPFAM" id="SSF54427">
    <property type="entry name" value="NTF2-like"/>
    <property type="match status" value="1"/>
</dbReference>
<feature type="region of interest" description="Disordered" evidence="1">
    <location>
        <begin position="1"/>
        <end position="38"/>
    </location>
</feature>
<keyword evidence="3" id="KW-1185">Reference proteome</keyword>